<reference evidence="2" key="2">
    <citation type="submission" date="2020-09" db="EMBL/GenBank/DDBJ databases">
        <authorList>
            <person name="Sun Q."/>
            <person name="Zhou Y."/>
        </authorList>
    </citation>
    <scope>NUCLEOTIDE SEQUENCE</scope>
    <source>
        <strain evidence="2">CGMCC 1.12813</strain>
    </source>
</reference>
<organism evidence="2 3">
    <name type="scientific">Conyzicola nivalis</name>
    <dbReference type="NCBI Taxonomy" id="1477021"/>
    <lineage>
        <taxon>Bacteria</taxon>
        <taxon>Bacillati</taxon>
        <taxon>Actinomycetota</taxon>
        <taxon>Actinomycetes</taxon>
        <taxon>Micrococcales</taxon>
        <taxon>Microbacteriaceae</taxon>
        <taxon>Conyzicola</taxon>
    </lineage>
</organism>
<comment type="caution">
    <text evidence="2">The sequence shown here is derived from an EMBL/GenBank/DDBJ whole genome shotgun (WGS) entry which is preliminary data.</text>
</comment>
<dbReference type="Pfam" id="PF18936">
    <property type="entry name" value="DUF5684"/>
    <property type="match status" value="1"/>
</dbReference>
<proteinExistence type="predicted"/>
<sequence>MDPYDSYTSDEQAFASLLLVWGIALALVAAILVVNYLLVAIPLSAVFRKTGIAPWKAWVPFYSTYTWLRLGGQSGHWVWASLVPYGGVVTSVFLYLGMHRTGRAFGKESGFVALGILLPWVWLSILGFGRAEYRPELIAAAGLGAPLEGHGAHVYATPGVMPAGSPTAWPMSAPQEPPAPPTRD</sequence>
<reference evidence="2" key="1">
    <citation type="journal article" date="2014" name="Int. J. Syst. Evol. Microbiol.">
        <title>Complete genome sequence of Corynebacterium casei LMG S-19264T (=DSM 44701T), isolated from a smear-ripened cheese.</title>
        <authorList>
            <consortium name="US DOE Joint Genome Institute (JGI-PGF)"/>
            <person name="Walter F."/>
            <person name="Albersmeier A."/>
            <person name="Kalinowski J."/>
            <person name="Ruckert C."/>
        </authorList>
    </citation>
    <scope>NUCLEOTIDE SEQUENCE</scope>
    <source>
        <strain evidence="2">CGMCC 1.12813</strain>
    </source>
</reference>
<protein>
    <submittedName>
        <fullName evidence="2">Uncharacterized protein</fullName>
    </submittedName>
</protein>
<dbReference type="AlphaFoldDB" id="A0A916WE62"/>
<gene>
    <name evidence="2" type="ORF">GCM10010979_03650</name>
</gene>
<keyword evidence="3" id="KW-1185">Reference proteome</keyword>
<evidence type="ECO:0000313" key="2">
    <source>
        <dbReference type="EMBL" id="GGA92289.1"/>
    </source>
</evidence>
<dbReference type="InterPro" id="IPR043739">
    <property type="entry name" value="DUF5684"/>
</dbReference>
<feature type="transmembrane region" description="Helical" evidence="1">
    <location>
        <begin position="110"/>
        <end position="128"/>
    </location>
</feature>
<evidence type="ECO:0000313" key="3">
    <source>
        <dbReference type="Proteomes" id="UP000606922"/>
    </source>
</evidence>
<feature type="transmembrane region" description="Helical" evidence="1">
    <location>
        <begin position="77"/>
        <end position="98"/>
    </location>
</feature>
<feature type="transmembrane region" description="Helical" evidence="1">
    <location>
        <begin position="12"/>
        <end position="39"/>
    </location>
</feature>
<keyword evidence="1" id="KW-1133">Transmembrane helix</keyword>
<dbReference type="Proteomes" id="UP000606922">
    <property type="component" value="Unassembled WGS sequence"/>
</dbReference>
<evidence type="ECO:0000256" key="1">
    <source>
        <dbReference type="SAM" id="Phobius"/>
    </source>
</evidence>
<keyword evidence="1" id="KW-0812">Transmembrane</keyword>
<name>A0A916WE62_9MICO</name>
<dbReference type="RefSeq" id="WP_188509003.1">
    <property type="nucleotide sequence ID" value="NZ_BMGB01000001.1"/>
</dbReference>
<accession>A0A916WE62</accession>
<keyword evidence="1" id="KW-0472">Membrane</keyword>
<dbReference type="EMBL" id="BMGB01000001">
    <property type="protein sequence ID" value="GGA92289.1"/>
    <property type="molecule type" value="Genomic_DNA"/>
</dbReference>